<reference evidence="1 2" key="1">
    <citation type="submission" date="2018-03" db="EMBL/GenBank/DDBJ databases">
        <authorList>
            <person name="Keele B.F."/>
        </authorList>
    </citation>
    <scope>NUCLEOTIDE SEQUENCE [LARGE SCALE GENOMIC DNA]</scope>
    <source>
        <strain evidence="1 2">CeCT 8812</strain>
    </source>
</reference>
<evidence type="ECO:0000313" key="1">
    <source>
        <dbReference type="EMBL" id="SPF30558.1"/>
    </source>
</evidence>
<dbReference type="OrthoDB" id="7820657at2"/>
<dbReference type="Proteomes" id="UP000244932">
    <property type="component" value="Unassembled WGS sequence"/>
</dbReference>
<name>A0A2R8AEN0_9RHOB</name>
<dbReference type="EMBL" id="OMKW01000004">
    <property type="protein sequence ID" value="SPF30558.1"/>
    <property type="molecule type" value="Genomic_DNA"/>
</dbReference>
<organism evidence="1 2">
    <name type="scientific">Pontivivens insulae</name>
    <dbReference type="NCBI Taxonomy" id="1639689"/>
    <lineage>
        <taxon>Bacteria</taxon>
        <taxon>Pseudomonadati</taxon>
        <taxon>Pseudomonadota</taxon>
        <taxon>Alphaproteobacteria</taxon>
        <taxon>Rhodobacterales</taxon>
        <taxon>Paracoccaceae</taxon>
        <taxon>Pontivivens</taxon>
    </lineage>
</organism>
<keyword evidence="2" id="KW-1185">Reference proteome</keyword>
<evidence type="ECO:0000313" key="2">
    <source>
        <dbReference type="Proteomes" id="UP000244932"/>
    </source>
</evidence>
<gene>
    <name evidence="1" type="ORF">POI8812_02897</name>
</gene>
<dbReference type="RefSeq" id="WP_108783286.1">
    <property type="nucleotide sequence ID" value="NZ_OMKW01000004.1"/>
</dbReference>
<protein>
    <recommendedName>
        <fullName evidence="3">DUF5672 domain-containing protein</fullName>
    </recommendedName>
</protein>
<accession>A0A2R8AEN0</accession>
<proteinExistence type="predicted"/>
<dbReference type="AlphaFoldDB" id="A0A2R8AEN0"/>
<sequence length="285" mass="32793">MRTVAADDPLSALDVPGRGPVCLIFAEDETDVVATAQHHAALGFDHVLLFYKGQIAEAMGGLPNLTVIPRPVPNRLTAIELLNSLMGKLSGRWVCYLFNSEYLFYPYMKTRGVADLAGFMEEERRQAIFTYVIDLYAQDLEQYPDAVDRQSAHFDGSGYYGFQRFSGPEALDRQYDIFGGLGWRYEEFIPWERRRIDRIAFFRAIDGLRLDENLHLNEPEMNTISCPWHNNVTIALMSFRVAKSLKRNPGSMFDIESFMWRQSVKFDWTPEQLLEHGLIEAGQWF</sequence>
<evidence type="ECO:0008006" key="3">
    <source>
        <dbReference type="Google" id="ProtNLM"/>
    </source>
</evidence>